<dbReference type="Proteomes" id="UP000582837">
    <property type="component" value="Unassembled WGS sequence"/>
</dbReference>
<organism evidence="2 3">
    <name type="scientific">Longimicrobium terrae</name>
    <dbReference type="NCBI Taxonomy" id="1639882"/>
    <lineage>
        <taxon>Bacteria</taxon>
        <taxon>Pseudomonadati</taxon>
        <taxon>Gemmatimonadota</taxon>
        <taxon>Longimicrobiia</taxon>
        <taxon>Longimicrobiales</taxon>
        <taxon>Longimicrobiaceae</taxon>
        <taxon>Longimicrobium</taxon>
    </lineage>
</organism>
<dbReference type="PROSITE" id="PS51257">
    <property type="entry name" value="PROKAR_LIPOPROTEIN"/>
    <property type="match status" value="1"/>
</dbReference>
<accession>A0A841GMA5</accession>
<reference evidence="2 3" key="1">
    <citation type="submission" date="2020-08" db="EMBL/GenBank/DDBJ databases">
        <title>Genomic Encyclopedia of Type Strains, Phase IV (KMG-IV): sequencing the most valuable type-strain genomes for metagenomic binning, comparative biology and taxonomic classification.</title>
        <authorList>
            <person name="Goeker M."/>
        </authorList>
    </citation>
    <scope>NUCLEOTIDE SEQUENCE [LARGE SCALE GENOMIC DNA]</scope>
    <source>
        <strain evidence="2 3">DSM 29007</strain>
    </source>
</reference>
<dbReference type="InterPro" id="IPR036249">
    <property type="entry name" value="Thioredoxin-like_sf"/>
</dbReference>
<dbReference type="EMBL" id="JACHIA010000001">
    <property type="protein sequence ID" value="MBB6068432.1"/>
    <property type="molecule type" value="Genomic_DNA"/>
</dbReference>
<comment type="caution">
    <text evidence="2">The sequence shown here is derived from an EMBL/GenBank/DDBJ whole genome shotgun (WGS) entry which is preliminary data.</text>
</comment>
<dbReference type="RefSeq" id="WP_170039329.1">
    <property type="nucleotide sequence ID" value="NZ_JABDTL010000002.1"/>
</dbReference>
<evidence type="ECO:0000256" key="1">
    <source>
        <dbReference type="SAM" id="SignalP"/>
    </source>
</evidence>
<keyword evidence="1" id="KW-0732">Signal</keyword>
<name>A0A841GMA5_9BACT</name>
<protein>
    <recommendedName>
        <fullName evidence="4">Thioredoxin domain-containing protein</fullName>
    </recommendedName>
</protein>
<keyword evidence="3" id="KW-1185">Reference proteome</keyword>
<dbReference type="AlphaFoldDB" id="A0A841GMA5"/>
<evidence type="ECO:0008006" key="4">
    <source>
        <dbReference type="Google" id="ProtNLM"/>
    </source>
</evidence>
<evidence type="ECO:0000313" key="3">
    <source>
        <dbReference type="Proteomes" id="UP000582837"/>
    </source>
</evidence>
<feature type="signal peptide" evidence="1">
    <location>
        <begin position="1"/>
        <end position="23"/>
    </location>
</feature>
<dbReference type="Gene3D" id="3.40.30.10">
    <property type="entry name" value="Glutaredoxin"/>
    <property type="match status" value="1"/>
</dbReference>
<proteinExistence type="predicted"/>
<sequence>MGARQSALIAAAVLAAACAAPEAAPLHPGSAVPAAWRASAAGANEPTLFWVFRTADCLTCQNLDFEVRRVQRRLGERVRVVVVHVGAERDEGIPRAYLRERRVRAELCTVPTSVHRRILPDTAIPAVYLADNGVIRWHTRLSDNPDQVSARLDHALAALAAPARPSAIPLTEPRQAPRPQ</sequence>
<feature type="chain" id="PRO_5032684540" description="Thioredoxin domain-containing protein" evidence="1">
    <location>
        <begin position="24"/>
        <end position="180"/>
    </location>
</feature>
<dbReference type="SUPFAM" id="SSF52833">
    <property type="entry name" value="Thioredoxin-like"/>
    <property type="match status" value="1"/>
</dbReference>
<gene>
    <name evidence="2" type="ORF">HNQ61_000043</name>
</gene>
<evidence type="ECO:0000313" key="2">
    <source>
        <dbReference type="EMBL" id="MBB6068432.1"/>
    </source>
</evidence>